<dbReference type="GO" id="GO:0016491">
    <property type="term" value="F:oxidoreductase activity"/>
    <property type="evidence" value="ECO:0007669"/>
    <property type="project" value="UniProtKB-KW"/>
</dbReference>
<evidence type="ECO:0000259" key="3">
    <source>
        <dbReference type="Pfam" id="PF08125"/>
    </source>
</evidence>
<evidence type="ECO:0000313" key="5">
    <source>
        <dbReference type="Proteomes" id="UP001589906"/>
    </source>
</evidence>
<dbReference type="Gene3D" id="3.40.50.720">
    <property type="entry name" value="NAD(P)-binding Rossmann-like Domain"/>
    <property type="match status" value="1"/>
</dbReference>
<sequence>MIRLSDQALANLPAEIARPAYDRRAVRGGVVHLGIGAFHRAHQAVVFDDALSAGDLRWGVRGVSFRSPGVRDQLNPQDGLYSLVVRDGAQVQTRIVGAVRDVLVAPESPAAVVAALADPDTHLVTLTVTEKGYRLDPASGALIESDPEVAADLASLAAPRTAPGFLAAGLAQRRARGLEPLTIVSCDNLPHNGARIRDAVLAVARRHDPALTGWIEGGCAFPQTMIDRIVPATTPEDRRSLAERLGVDDHGMVKTEPFTQWVIEDRFAGPRPDFERLGVQITSAVGPYEDAKLRLLNGAHSAMAYLGGLAGLAFVHQVIADPVFAAYVERLWDEAEATLDPPAGLDLSDYRRALKARFANAALEHRTRQIAVDGSQKLPQRLLAGAAVRLDRGLSIEALTLAVAAWMRWQDGVDETGAVHVVDDPLAAETARLVARTPDPLERAAALLSLEAVFPERLARDPRFTAPVIAAYARLARGGARAAAAAVVGGAA</sequence>
<dbReference type="Pfam" id="PF01232">
    <property type="entry name" value="Mannitol_dh"/>
    <property type="match status" value="1"/>
</dbReference>
<evidence type="ECO:0000259" key="2">
    <source>
        <dbReference type="Pfam" id="PF01232"/>
    </source>
</evidence>
<dbReference type="PANTHER" id="PTHR43362:SF1">
    <property type="entry name" value="MANNITOL DEHYDROGENASE 2-RELATED"/>
    <property type="match status" value="1"/>
</dbReference>
<dbReference type="RefSeq" id="WP_376835445.1">
    <property type="nucleotide sequence ID" value="NZ_JBHLSW010000004.1"/>
</dbReference>
<dbReference type="InterPro" id="IPR050988">
    <property type="entry name" value="Mannitol_DH/Oxidoreductase"/>
</dbReference>
<feature type="domain" description="Mannitol dehydrogenase C-terminal" evidence="3">
    <location>
        <begin position="285"/>
        <end position="475"/>
    </location>
</feature>
<gene>
    <name evidence="4" type="ORF">ACFFGE_06545</name>
</gene>
<evidence type="ECO:0000313" key="4">
    <source>
        <dbReference type="EMBL" id="MFC0633534.1"/>
    </source>
</evidence>
<dbReference type="InterPro" id="IPR013118">
    <property type="entry name" value="Mannitol_DH_C"/>
</dbReference>
<feature type="domain" description="Mannitol dehydrogenase N-terminal" evidence="2">
    <location>
        <begin position="30"/>
        <end position="275"/>
    </location>
</feature>
<dbReference type="InterPro" id="IPR013131">
    <property type="entry name" value="Mannitol_DH_N"/>
</dbReference>
<reference evidence="4 5" key="1">
    <citation type="submission" date="2024-09" db="EMBL/GenBank/DDBJ databases">
        <authorList>
            <person name="Sun Q."/>
            <person name="Mori K."/>
        </authorList>
    </citation>
    <scope>NUCLEOTIDE SEQUENCE [LARGE SCALE GENOMIC DNA]</scope>
    <source>
        <strain evidence="4 5">NCAIM B.02621</strain>
    </source>
</reference>
<dbReference type="EC" id="1.1.1.-" evidence="4"/>
<dbReference type="InterPro" id="IPR036291">
    <property type="entry name" value="NAD(P)-bd_dom_sf"/>
</dbReference>
<dbReference type="SUPFAM" id="SSF48179">
    <property type="entry name" value="6-phosphogluconate dehydrogenase C-terminal domain-like"/>
    <property type="match status" value="1"/>
</dbReference>
<protein>
    <submittedName>
        <fullName evidence="4">Mannitol dehydrogenase family protein</fullName>
        <ecNumber evidence="4">1.1.1.-</ecNumber>
    </submittedName>
</protein>
<dbReference type="Proteomes" id="UP001589906">
    <property type="component" value="Unassembled WGS sequence"/>
</dbReference>
<dbReference type="InterPro" id="IPR013328">
    <property type="entry name" value="6PGD_dom2"/>
</dbReference>
<accession>A0ABV6R1N8</accession>
<proteinExistence type="predicted"/>
<dbReference type="Pfam" id="PF08125">
    <property type="entry name" value="Mannitol_dh_C"/>
    <property type="match status" value="1"/>
</dbReference>
<dbReference type="InterPro" id="IPR008927">
    <property type="entry name" value="6-PGluconate_DH-like_C_sf"/>
</dbReference>
<dbReference type="PANTHER" id="PTHR43362">
    <property type="entry name" value="MANNITOL DEHYDROGENASE DSF1-RELATED"/>
    <property type="match status" value="1"/>
</dbReference>
<dbReference type="PRINTS" id="PR00084">
    <property type="entry name" value="MTLDHDRGNASE"/>
</dbReference>
<evidence type="ECO:0000256" key="1">
    <source>
        <dbReference type="ARBA" id="ARBA00023002"/>
    </source>
</evidence>
<dbReference type="Gene3D" id="1.10.1040.10">
    <property type="entry name" value="N-(1-d-carboxylethyl)-l-norvaline Dehydrogenase, domain 2"/>
    <property type="match status" value="1"/>
</dbReference>
<keyword evidence="1 4" id="KW-0560">Oxidoreductase</keyword>
<dbReference type="SUPFAM" id="SSF51735">
    <property type="entry name" value="NAD(P)-binding Rossmann-fold domains"/>
    <property type="match status" value="1"/>
</dbReference>
<keyword evidence="5" id="KW-1185">Reference proteome</keyword>
<organism evidence="4 5">
    <name type="scientific">Brevundimonas balnearis</name>
    <dbReference type="NCBI Taxonomy" id="1572858"/>
    <lineage>
        <taxon>Bacteria</taxon>
        <taxon>Pseudomonadati</taxon>
        <taxon>Pseudomonadota</taxon>
        <taxon>Alphaproteobacteria</taxon>
        <taxon>Caulobacterales</taxon>
        <taxon>Caulobacteraceae</taxon>
        <taxon>Brevundimonas</taxon>
    </lineage>
</organism>
<dbReference type="EMBL" id="JBHLSW010000004">
    <property type="protein sequence ID" value="MFC0633534.1"/>
    <property type="molecule type" value="Genomic_DNA"/>
</dbReference>
<name>A0ABV6R1N8_9CAUL</name>
<comment type="caution">
    <text evidence="4">The sequence shown here is derived from an EMBL/GenBank/DDBJ whole genome shotgun (WGS) entry which is preliminary data.</text>
</comment>
<dbReference type="InterPro" id="IPR000669">
    <property type="entry name" value="Mannitol_DH"/>
</dbReference>